<keyword evidence="4 8" id="KW-0812">Transmembrane</keyword>
<keyword evidence="3" id="KW-0997">Cell inner membrane</keyword>
<dbReference type="eggNOG" id="COG1463">
    <property type="taxonomic scope" value="Bacteria"/>
</dbReference>
<feature type="region of interest" description="Disordered" evidence="7">
    <location>
        <begin position="525"/>
        <end position="546"/>
    </location>
</feature>
<dbReference type="PANTHER" id="PTHR30462">
    <property type="entry name" value="INTERMEMBRANE TRANSPORT PROTEIN PQIB-RELATED"/>
    <property type="match status" value="1"/>
</dbReference>
<evidence type="ECO:0000256" key="5">
    <source>
        <dbReference type="ARBA" id="ARBA00022989"/>
    </source>
</evidence>
<keyword evidence="2" id="KW-1003">Cell membrane</keyword>
<comment type="caution">
    <text evidence="10">The sequence shown here is derived from an EMBL/GenBank/DDBJ whole genome shotgun (WGS) entry which is preliminary data.</text>
</comment>
<reference evidence="10 11" key="1">
    <citation type="journal article" date="2012" name="J. Bacteriol.">
        <title>Draft Genome Sequence of the Purple Photosynthetic Bacterium Phaeospirillum molischianum DSM120, a Particularly Versatile Bacterium.</title>
        <authorList>
            <person name="Duquesne K."/>
            <person name="Prima V."/>
            <person name="Ji B."/>
            <person name="Rouy Z."/>
            <person name="Medigue C."/>
            <person name="Talla E."/>
            <person name="Sturgis J.N."/>
        </authorList>
    </citation>
    <scope>NUCLEOTIDE SEQUENCE [LARGE SCALE GENOMIC DNA]</scope>
    <source>
        <strain evidence="11">DSM120</strain>
    </source>
</reference>
<keyword evidence="11" id="KW-1185">Reference proteome</keyword>
<evidence type="ECO:0000256" key="4">
    <source>
        <dbReference type="ARBA" id="ARBA00022692"/>
    </source>
</evidence>
<dbReference type="STRING" id="1150626.PHAMO_270103"/>
<evidence type="ECO:0000259" key="9">
    <source>
        <dbReference type="Pfam" id="PF02470"/>
    </source>
</evidence>
<keyword evidence="6 8" id="KW-0472">Membrane</keyword>
<sequence length="546" mass="59222">MTRDAMSDDLVQSVPEPDVHPPRRWVPSMVWLVPLLAALIGASLVIQALREKGPTITVSFATAEGIEPGKTKVKFKAVDIGEVTALHLAEDRSQVLVTINLVKEASKFAVADSRFWVVRPRLAGSGVSGLDTLLSGSYIGVDAGYSDETRDNFTGLESPPVVSSDVPGRRFVLNSEDIGSLDVGSPVFFRRIPVGHIESTELAQDGRSLSLRIFVKAPYDRFVTTSARFWHASGIDLKIDANGVKVDTQSLASILMGGIAFETPAGSAEAEPAQNGAEFPLAADHGEALKNPEGNAFTVLLRFHQTVRGLTVGAPVDFRGVEMGRVRSIDLIYDRQTGDFSPVVMVDVFPERLAIGAHVRSGKDAAAARAKGIADLVRRGLRAQLRTGSLLTGQLFVALDFFPDAPPVRFDSSADPMELPTVAGDFQELYQQVQGILRKLDKVPFDTLGQDTHKVMVGLDASLKSLDAVLRQTDRDVLPEIRDSLKEMRKTVESLQTQAAADSPLQQDTRQALQGLAEAARSLKTLTDTLDRQPESLLRGKKDQNR</sequence>
<evidence type="ECO:0000256" key="1">
    <source>
        <dbReference type="ARBA" id="ARBA00004533"/>
    </source>
</evidence>
<dbReference type="InterPro" id="IPR003399">
    <property type="entry name" value="Mce/MlaD"/>
</dbReference>
<evidence type="ECO:0000313" key="10">
    <source>
        <dbReference type="EMBL" id="CCG41262.1"/>
    </source>
</evidence>
<dbReference type="InterPro" id="IPR051800">
    <property type="entry name" value="PqiA-PqiB_transport"/>
</dbReference>
<feature type="domain" description="Mce/MlaD" evidence="9">
    <location>
        <begin position="299"/>
        <end position="401"/>
    </location>
</feature>
<accession>H8FSC4</accession>
<feature type="compositionally biased region" description="Basic and acidic residues" evidence="7">
    <location>
        <begin position="529"/>
        <end position="546"/>
    </location>
</feature>
<feature type="transmembrane region" description="Helical" evidence="8">
    <location>
        <begin position="29"/>
        <end position="49"/>
    </location>
</feature>
<evidence type="ECO:0000256" key="2">
    <source>
        <dbReference type="ARBA" id="ARBA00022475"/>
    </source>
</evidence>
<dbReference type="Pfam" id="PF02470">
    <property type="entry name" value="MlaD"/>
    <property type="match status" value="3"/>
</dbReference>
<keyword evidence="5 8" id="KW-1133">Transmembrane helix</keyword>
<evidence type="ECO:0000256" key="7">
    <source>
        <dbReference type="SAM" id="MobiDB-lite"/>
    </source>
</evidence>
<evidence type="ECO:0000256" key="8">
    <source>
        <dbReference type="SAM" id="Phobius"/>
    </source>
</evidence>
<feature type="domain" description="Mce/MlaD" evidence="9">
    <location>
        <begin position="53"/>
        <end position="144"/>
    </location>
</feature>
<comment type="subcellular location">
    <subcellularLocation>
        <location evidence="1">Cell inner membrane</location>
    </subcellularLocation>
</comment>
<dbReference type="PANTHER" id="PTHR30462:SF2">
    <property type="entry name" value="INTERMEMBRANE TRANSPORT PROTEIN PQIB"/>
    <property type="match status" value="1"/>
</dbReference>
<evidence type="ECO:0000313" key="11">
    <source>
        <dbReference type="Proteomes" id="UP000004169"/>
    </source>
</evidence>
<organism evidence="10 11">
    <name type="scientific">Magnetospirillum molischianum DSM 120</name>
    <dbReference type="NCBI Taxonomy" id="1150626"/>
    <lineage>
        <taxon>Bacteria</taxon>
        <taxon>Pseudomonadati</taxon>
        <taxon>Pseudomonadota</taxon>
        <taxon>Alphaproteobacteria</taxon>
        <taxon>Rhodospirillales</taxon>
        <taxon>Rhodospirillaceae</taxon>
        <taxon>Magnetospirillum</taxon>
    </lineage>
</organism>
<dbReference type="Proteomes" id="UP000004169">
    <property type="component" value="Unassembled WGS sequence"/>
</dbReference>
<evidence type="ECO:0000256" key="6">
    <source>
        <dbReference type="ARBA" id="ARBA00023136"/>
    </source>
</evidence>
<feature type="domain" description="Mce/MlaD" evidence="9">
    <location>
        <begin position="168"/>
        <end position="228"/>
    </location>
</feature>
<protein>
    <submittedName>
        <fullName evidence="10">Paraquat-inducible protein B</fullName>
    </submittedName>
</protein>
<dbReference type="AlphaFoldDB" id="H8FSC4"/>
<gene>
    <name evidence="10" type="ORF">PHAMO_270103</name>
</gene>
<dbReference type="eggNOG" id="COG3008">
    <property type="taxonomic scope" value="Bacteria"/>
</dbReference>
<evidence type="ECO:0000256" key="3">
    <source>
        <dbReference type="ARBA" id="ARBA00022519"/>
    </source>
</evidence>
<dbReference type="GO" id="GO:0005886">
    <property type="term" value="C:plasma membrane"/>
    <property type="evidence" value="ECO:0007669"/>
    <property type="project" value="UniProtKB-SubCell"/>
</dbReference>
<proteinExistence type="predicted"/>
<dbReference type="EMBL" id="CAHP01000020">
    <property type="protein sequence ID" value="CCG41262.1"/>
    <property type="molecule type" value="Genomic_DNA"/>
</dbReference>
<name>H8FSC4_MAGML</name>